<accession>A0A9W9G6K7</accession>
<reference evidence="3" key="2">
    <citation type="journal article" date="2023" name="IMA Fungus">
        <title>Comparative genomic study of the Penicillium genus elucidates a diverse pangenome and 15 lateral gene transfer events.</title>
        <authorList>
            <person name="Petersen C."/>
            <person name="Sorensen T."/>
            <person name="Nielsen M.R."/>
            <person name="Sondergaard T.E."/>
            <person name="Sorensen J.L."/>
            <person name="Fitzpatrick D.A."/>
            <person name="Frisvad J.C."/>
            <person name="Nielsen K.L."/>
        </authorList>
    </citation>
    <scope>NUCLEOTIDE SEQUENCE</scope>
    <source>
        <strain evidence="3">IBT 30069</strain>
    </source>
</reference>
<evidence type="ECO:0000256" key="1">
    <source>
        <dbReference type="SAM" id="MobiDB-lite"/>
    </source>
</evidence>
<dbReference type="Pfam" id="PF24864">
    <property type="entry name" value="DUF7730"/>
    <property type="match status" value="1"/>
</dbReference>
<evidence type="ECO:0000313" key="3">
    <source>
        <dbReference type="EMBL" id="KAJ5113020.1"/>
    </source>
</evidence>
<protein>
    <recommendedName>
        <fullName evidence="2">DUF7730 domain-containing protein</fullName>
    </recommendedName>
</protein>
<evidence type="ECO:0000313" key="4">
    <source>
        <dbReference type="Proteomes" id="UP001149165"/>
    </source>
</evidence>
<dbReference type="Proteomes" id="UP001149165">
    <property type="component" value="Unassembled WGS sequence"/>
</dbReference>
<comment type="caution">
    <text evidence="3">The sequence shown here is derived from an EMBL/GenBank/DDBJ whole genome shotgun (WGS) entry which is preliminary data.</text>
</comment>
<feature type="compositionally biased region" description="Low complexity" evidence="1">
    <location>
        <begin position="40"/>
        <end position="71"/>
    </location>
</feature>
<gene>
    <name evidence="3" type="ORF">N7456_001554</name>
</gene>
<name>A0A9W9G6K7_9EURO</name>
<keyword evidence="4" id="KW-1185">Reference proteome</keyword>
<dbReference type="PANTHER" id="PTHR38790">
    <property type="entry name" value="2EXR DOMAIN-CONTAINING PROTEIN-RELATED"/>
    <property type="match status" value="1"/>
</dbReference>
<dbReference type="PANTHER" id="PTHR38790:SF4">
    <property type="entry name" value="2EXR DOMAIN-CONTAINING PROTEIN"/>
    <property type="match status" value="1"/>
</dbReference>
<reference evidence="3" key="1">
    <citation type="submission" date="2022-11" db="EMBL/GenBank/DDBJ databases">
        <authorList>
            <person name="Petersen C."/>
        </authorList>
    </citation>
    <scope>NUCLEOTIDE SEQUENCE</scope>
    <source>
        <strain evidence="3">IBT 30069</strain>
    </source>
</reference>
<feature type="region of interest" description="Disordered" evidence="1">
    <location>
        <begin position="39"/>
        <end position="71"/>
    </location>
</feature>
<dbReference type="OrthoDB" id="515692at2759"/>
<dbReference type="AlphaFoldDB" id="A0A9W9G6K7"/>
<dbReference type="InterPro" id="IPR056632">
    <property type="entry name" value="DUF7730"/>
</dbReference>
<feature type="domain" description="DUF7730" evidence="2">
    <location>
        <begin position="66"/>
        <end position="259"/>
    </location>
</feature>
<evidence type="ECO:0000259" key="2">
    <source>
        <dbReference type="Pfam" id="PF24864"/>
    </source>
</evidence>
<organism evidence="3 4">
    <name type="scientific">Penicillium angulare</name>
    <dbReference type="NCBI Taxonomy" id="116970"/>
    <lineage>
        <taxon>Eukaryota</taxon>
        <taxon>Fungi</taxon>
        <taxon>Dikarya</taxon>
        <taxon>Ascomycota</taxon>
        <taxon>Pezizomycotina</taxon>
        <taxon>Eurotiomycetes</taxon>
        <taxon>Eurotiomycetidae</taxon>
        <taxon>Eurotiales</taxon>
        <taxon>Aspergillaceae</taxon>
        <taxon>Penicillium</taxon>
    </lineage>
</organism>
<sequence>MRHFDAWVVRDPYSIWHYYSTGRRWQDTVRTLIQERKICSPSQEQEPGPGPGSETPNTQPTSPTWQSTSPLLSQLPPEIRQMIWGYVFGSNTIHLVTVKDKIRHVACLQSNPSLTQHRHCCPYTPARWRIYDGRVPGHSDRLLYPHTHDLLPDNLSNSGSALLQTCQAINLEASDLLYQQSNFDVDDLYTFIAFASAIGPQKLNCIRRLTVQWMPVWQPFTGKDHKGSIYSHTHSDALWSEFWNVVSSMRGLRELQLSIDLGRFTGTQIGGGPVIVAGQRIPLVLSEGWLLPLLNVRGLKAFELAVTARCDAAAKGVIEEELVRDAMVLRDQLRAVMCSPVGMSIGGILGLGLKEWACALEALREKEEGEELLLQQSRRNGARLAITAA</sequence>
<proteinExistence type="predicted"/>
<dbReference type="EMBL" id="JAPQKH010000002">
    <property type="protein sequence ID" value="KAJ5113020.1"/>
    <property type="molecule type" value="Genomic_DNA"/>
</dbReference>